<keyword evidence="3" id="KW-1185">Reference proteome</keyword>
<reference evidence="3" key="1">
    <citation type="submission" date="2015-09" db="EMBL/GenBank/DDBJ databases">
        <authorList>
            <consortium name="Pathogen Informatics"/>
        </authorList>
    </citation>
    <scope>NUCLEOTIDE SEQUENCE [LARGE SCALE GENOMIC DNA]</scope>
    <source>
        <strain evidence="3">Lake Konstanz</strain>
    </source>
</reference>
<proteinExistence type="predicted"/>
<dbReference type="PROSITE" id="PS50234">
    <property type="entry name" value="VWFA"/>
    <property type="match status" value="1"/>
</dbReference>
<dbReference type="EMBL" id="CYKH01001618">
    <property type="protein sequence ID" value="CUG88137.1"/>
    <property type="molecule type" value="Genomic_DNA"/>
</dbReference>
<dbReference type="Pfam" id="PF13519">
    <property type="entry name" value="VWA_2"/>
    <property type="match status" value="1"/>
</dbReference>
<dbReference type="SUPFAM" id="SSF53300">
    <property type="entry name" value="vWA-like"/>
    <property type="match status" value="1"/>
</dbReference>
<dbReference type="InterPro" id="IPR002035">
    <property type="entry name" value="VWF_A"/>
</dbReference>
<dbReference type="SMART" id="SM00327">
    <property type="entry name" value="VWA"/>
    <property type="match status" value="1"/>
</dbReference>
<dbReference type="AlphaFoldDB" id="A0A0S4JDM9"/>
<gene>
    <name evidence="2" type="ORF">BSAL_13880</name>
</gene>
<dbReference type="Gene3D" id="3.40.50.410">
    <property type="entry name" value="von Willebrand factor, type A domain"/>
    <property type="match status" value="1"/>
</dbReference>
<accession>A0A0S4JDM9</accession>
<feature type="domain" description="VWFA" evidence="1">
    <location>
        <begin position="49"/>
        <end position="222"/>
    </location>
</feature>
<dbReference type="OrthoDB" id="2142040at2759"/>
<dbReference type="VEuPathDB" id="TriTrypDB:BSAL_13880"/>
<evidence type="ECO:0000313" key="3">
    <source>
        <dbReference type="Proteomes" id="UP000051952"/>
    </source>
</evidence>
<dbReference type="InterPro" id="IPR036465">
    <property type="entry name" value="vWFA_dom_sf"/>
</dbReference>
<evidence type="ECO:0000313" key="2">
    <source>
        <dbReference type="EMBL" id="CUG88137.1"/>
    </source>
</evidence>
<dbReference type="Proteomes" id="UP000051952">
    <property type="component" value="Unassembled WGS sequence"/>
</dbReference>
<protein>
    <recommendedName>
        <fullName evidence="1">VWFA domain-containing protein</fullName>
    </recommendedName>
</protein>
<sequence length="229" mass="25679">MGICASLSTPYDRKYPKSTVRTSSEAVYSRFRDGDCAFFKQARAKIQRDYILVVDRSGSMRGSNWVEAEEAVRYFARHICEFDPDGITLIFFDNEIVNFQNVKDPDFIARAFQEHPPRGSTNLASALHTCFLEHFGGKRGATTVLAITDGVPDSREDVAQRIKDAANSITSDEELSLSIIQVGGDQRAREWLRILDDELECAFDIVDVVVPAELIGMTFEQVIQKSLAD</sequence>
<dbReference type="PANTHER" id="PTHR34706:SF1">
    <property type="entry name" value="VWFA DOMAIN-CONTAINING PROTEIN"/>
    <property type="match status" value="1"/>
</dbReference>
<organism evidence="2 3">
    <name type="scientific">Bodo saltans</name>
    <name type="common">Flagellated protozoan</name>
    <dbReference type="NCBI Taxonomy" id="75058"/>
    <lineage>
        <taxon>Eukaryota</taxon>
        <taxon>Discoba</taxon>
        <taxon>Euglenozoa</taxon>
        <taxon>Kinetoplastea</taxon>
        <taxon>Metakinetoplastina</taxon>
        <taxon>Eubodonida</taxon>
        <taxon>Bodonidae</taxon>
        <taxon>Bodo</taxon>
    </lineage>
</organism>
<dbReference type="PANTHER" id="PTHR34706">
    <property type="entry name" value="SLR1338 PROTEIN"/>
    <property type="match status" value="1"/>
</dbReference>
<evidence type="ECO:0000259" key="1">
    <source>
        <dbReference type="PROSITE" id="PS50234"/>
    </source>
</evidence>
<name>A0A0S4JDM9_BODSA</name>
<dbReference type="OMA" id="FARHICE"/>